<evidence type="ECO:0000313" key="1">
    <source>
        <dbReference type="EMBL" id="VDK34222.1"/>
    </source>
</evidence>
<dbReference type="Proteomes" id="UP000282613">
    <property type="component" value="Unassembled WGS sequence"/>
</dbReference>
<sequence>MIPDLTVIRISSSAHLNRGGEVSLGFAAPDSIYRNGSDVNGLFDHIRRPSFFSPTEDIIAHCVMNAFPTSVDRDNMDEVLSRAVTFPLDVITVYPEITRWLVLEGRLVQHFVDRSKKTVKLSSSGLTSVS</sequence>
<keyword evidence="2" id="KW-1185">Reference proteome</keyword>
<dbReference type="AlphaFoldDB" id="A0A0R3W4G8"/>
<protein>
    <submittedName>
        <fullName evidence="3">Type I-B CRISPR-associated protein Cas7/Cst2/DevR</fullName>
    </submittedName>
</protein>
<organism evidence="3">
    <name type="scientific">Taenia asiatica</name>
    <name type="common">Asian tapeworm</name>
    <dbReference type="NCBI Taxonomy" id="60517"/>
    <lineage>
        <taxon>Eukaryota</taxon>
        <taxon>Metazoa</taxon>
        <taxon>Spiralia</taxon>
        <taxon>Lophotrochozoa</taxon>
        <taxon>Platyhelminthes</taxon>
        <taxon>Cestoda</taxon>
        <taxon>Eucestoda</taxon>
        <taxon>Cyclophyllidea</taxon>
        <taxon>Taeniidae</taxon>
        <taxon>Taenia</taxon>
    </lineage>
</organism>
<reference evidence="1 2" key="2">
    <citation type="submission" date="2018-11" db="EMBL/GenBank/DDBJ databases">
        <authorList>
            <consortium name="Pathogen Informatics"/>
        </authorList>
    </citation>
    <scope>NUCLEOTIDE SEQUENCE [LARGE SCALE GENOMIC DNA]</scope>
</reference>
<evidence type="ECO:0000313" key="3">
    <source>
        <dbReference type="WBParaSite" id="TASK_0000491901-mRNA-1"/>
    </source>
</evidence>
<evidence type="ECO:0000313" key="2">
    <source>
        <dbReference type="Proteomes" id="UP000282613"/>
    </source>
</evidence>
<dbReference type="WBParaSite" id="TASK_0000491901-mRNA-1">
    <property type="protein sequence ID" value="TASK_0000491901-mRNA-1"/>
    <property type="gene ID" value="TASK_0000491901"/>
</dbReference>
<name>A0A0R3W4G8_TAEAS</name>
<accession>A0A0R3W4G8</accession>
<proteinExistence type="predicted"/>
<dbReference type="EMBL" id="UYRS01018380">
    <property type="protein sequence ID" value="VDK34222.1"/>
    <property type="molecule type" value="Genomic_DNA"/>
</dbReference>
<gene>
    <name evidence="1" type="ORF">TASK_LOCUS4920</name>
</gene>
<reference evidence="3" key="1">
    <citation type="submission" date="2017-02" db="UniProtKB">
        <authorList>
            <consortium name="WormBaseParasite"/>
        </authorList>
    </citation>
    <scope>IDENTIFICATION</scope>
</reference>